<dbReference type="Proteomes" id="UP000280307">
    <property type="component" value="Unassembled WGS sequence"/>
</dbReference>
<gene>
    <name evidence="4" type="ORF">EI684_17350</name>
</gene>
<dbReference type="GO" id="GO:0051607">
    <property type="term" value="P:defense response to virus"/>
    <property type="evidence" value="ECO:0007669"/>
    <property type="project" value="UniProtKB-KW"/>
</dbReference>
<keyword evidence="1" id="KW-0547">Nucleotide-binding</keyword>
<dbReference type="AlphaFoldDB" id="A0A426TU82"/>
<name>A0A426TU82_9CHLR</name>
<organism evidence="4 5">
    <name type="scientific">Candidatus Viridilinea halotolerans</name>
    <dbReference type="NCBI Taxonomy" id="2491704"/>
    <lineage>
        <taxon>Bacteria</taxon>
        <taxon>Bacillati</taxon>
        <taxon>Chloroflexota</taxon>
        <taxon>Chloroflexia</taxon>
        <taxon>Chloroflexales</taxon>
        <taxon>Chloroflexineae</taxon>
        <taxon>Oscillochloridaceae</taxon>
        <taxon>Candidatus Viridilinea</taxon>
    </lineage>
</organism>
<keyword evidence="2" id="KW-0051">Antiviral defense</keyword>
<evidence type="ECO:0000313" key="5">
    <source>
        <dbReference type="Proteomes" id="UP000280307"/>
    </source>
</evidence>
<evidence type="ECO:0000259" key="3">
    <source>
        <dbReference type="Pfam" id="PF22335"/>
    </source>
</evidence>
<proteinExistence type="predicted"/>
<evidence type="ECO:0000256" key="1">
    <source>
        <dbReference type="ARBA" id="ARBA00022741"/>
    </source>
</evidence>
<reference evidence="4 5" key="1">
    <citation type="submission" date="2018-12" db="EMBL/GenBank/DDBJ databases">
        <title>Genome Sequence of Candidatus Viridilinea halotolerans isolated from saline sulfide-rich spring.</title>
        <authorList>
            <person name="Grouzdev D.S."/>
            <person name="Burganskaya E.I."/>
            <person name="Krutkina M.S."/>
            <person name="Sukhacheva M.V."/>
            <person name="Gorlenko V.M."/>
        </authorList>
    </citation>
    <scope>NUCLEOTIDE SEQUENCE [LARGE SCALE GENOMIC DNA]</scope>
    <source>
        <strain evidence="4">Chok-6</strain>
    </source>
</reference>
<protein>
    <recommendedName>
        <fullName evidence="3">Cas10/Cmr2 second palm domain-containing protein</fullName>
    </recommendedName>
</protein>
<dbReference type="InterPro" id="IPR043128">
    <property type="entry name" value="Rev_trsase/Diguanyl_cyclase"/>
</dbReference>
<dbReference type="InterPro" id="IPR054767">
    <property type="entry name" value="Cas10-Cmr2_palm2"/>
</dbReference>
<comment type="caution">
    <text evidence="4">The sequence shown here is derived from an EMBL/GenBank/DDBJ whole genome shotgun (WGS) entry which is preliminary data.</text>
</comment>
<dbReference type="Gene3D" id="3.30.70.270">
    <property type="match status" value="1"/>
</dbReference>
<feature type="domain" description="Cas10/Cmr2 second palm" evidence="3">
    <location>
        <begin position="195"/>
        <end position="321"/>
    </location>
</feature>
<sequence length="489" mass="54112">MTNHSLLAFDTDRIKDYVFASKALRDIRGASRLLDQLNHDHDALRALVGHPPIYAAGGSALFAVPHDEVASALLRVRQAYAAASGGAASITGVAVALPDQFDWQHDDIRPWWRLLGDRLAAAKSRTPPFLASVSHPLLRYDAVDDWQYASQYDRDDGLIGQATQLKRDASRRIRAQEELPESFEEIAELSQPRGYFALVVADGDQMGKLLAACPTLPAIGQTATALFDLLSTTVQQALRDIPKQHCDRLILGGDDIVLAVPAQYGLPVALHLVEAFGQASQARLGKPLTLSAAVVWAHTRYPFDVWREVAESALRFAKREAVRRGLLGGLINLLVISSANHLDFATYYNHVLTTDEHELRRIVRTMRPYRPEDLHILCAARNERLADVPRSKLAALNQAIFQPSSRQAILDALKTLVHWRGTASRDALFDLITTLTGQRQRDLSFPFAVLREQDTSGMTYETYQTPLADLVELWDFLPGAAHATANPAD</sequence>
<dbReference type="Pfam" id="PF22335">
    <property type="entry name" value="Cas10-Cmr2_palm2"/>
    <property type="match status" value="1"/>
</dbReference>
<dbReference type="GO" id="GO:0000166">
    <property type="term" value="F:nucleotide binding"/>
    <property type="evidence" value="ECO:0007669"/>
    <property type="project" value="UniProtKB-KW"/>
</dbReference>
<accession>A0A426TU82</accession>
<evidence type="ECO:0000256" key="2">
    <source>
        <dbReference type="ARBA" id="ARBA00023118"/>
    </source>
</evidence>
<dbReference type="EMBL" id="RSAS01000703">
    <property type="protein sequence ID" value="RRR68658.1"/>
    <property type="molecule type" value="Genomic_DNA"/>
</dbReference>
<evidence type="ECO:0000313" key="4">
    <source>
        <dbReference type="EMBL" id="RRR68658.1"/>
    </source>
</evidence>